<dbReference type="AlphaFoldDB" id="A0A3M4SPC9"/>
<name>A0A3M4SPC9_PSEA0</name>
<accession>A0A3M4SPC9</accession>
<comment type="caution">
    <text evidence="2">The sequence shown here is derived from an EMBL/GenBank/DDBJ whole genome shotgun (WGS) entry which is preliminary data.</text>
</comment>
<evidence type="ECO:0008006" key="4">
    <source>
        <dbReference type="Google" id="ProtNLM"/>
    </source>
</evidence>
<dbReference type="EMBL" id="RBRS01000230">
    <property type="protein sequence ID" value="RMR16761.1"/>
    <property type="molecule type" value="Genomic_DNA"/>
</dbReference>
<gene>
    <name evidence="2" type="ORF">ALP90_05691</name>
</gene>
<organism evidence="2 3">
    <name type="scientific">Pseudomonas amygdali pv. ulmi</name>
    <dbReference type="NCBI Taxonomy" id="251720"/>
    <lineage>
        <taxon>Bacteria</taxon>
        <taxon>Pseudomonadati</taxon>
        <taxon>Pseudomonadota</taxon>
        <taxon>Gammaproteobacteria</taxon>
        <taxon>Pseudomonadales</taxon>
        <taxon>Pseudomonadaceae</taxon>
        <taxon>Pseudomonas</taxon>
        <taxon>Pseudomonas amygdali</taxon>
    </lineage>
</organism>
<evidence type="ECO:0000313" key="2">
    <source>
        <dbReference type="EMBL" id="RMR16761.1"/>
    </source>
</evidence>
<reference evidence="2 3" key="1">
    <citation type="submission" date="2018-08" db="EMBL/GenBank/DDBJ databases">
        <title>Recombination of ecologically and evolutionarily significant loci maintains genetic cohesion in the Pseudomonas syringae species complex.</title>
        <authorList>
            <person name="Dillon M."/>
            <person name="Thakur S."/>
            <person name="Almeida R.N.D."/>
            <person name="Weir B.S."/>
            <person name="Guttman D.S."/>
        </authorList>
    </citation>
    <scope>NUCLEOTIDE SEQUENCE [LARGE SCALE GENOMIC DNA]</scope>
    <source>
        <strain evidence="2 3">ICMP 5931</strain>
    </source>
</reference>
<evidence type="ECO:0000256" key="1">
    <source>
        <dbReference type="SAM" id="MobiDB-lite"/>
    </source>
</evidence>
<protein>
    <recommendedName>
        <fullName evidence="4">Restriction endonuclease</fullName>
    </recommendedName>
</protein>
<sequence length="693" mass="80168">MKESVCTPTERLPVINHKDPDSKRRRQEDKRWSKGLIPGSSDHPLKRRWFDNPISYILKKSGEWMKYTDIDLGNLLADPRLVTTDNFEPKLGELPWRQMHWEDFQKLCARLIQRQHLGSGTQVFQYGKTGQEQDGIDIIWKTTGESKYSVAEVKHWETVKPSNIQKWLKAFLKGERATDSRIWILCLSVDVEHNNKLLMAWDAAKTELESHDIQALVWDRGVIEELLRGSPELVERFFSKEIRDRFCHTLSMPTEEPRLFRRTYIGQYDSRFTAENESVRMEVILPNRSSPRASAILSFARSNLEGVSLAIDGKDLVRWLQWAGHPHDPLSGPFTLPLSDPDRFLLTTPKFQLSLDSSEFEHLDWCLRHAWTHYLSAIQALENDWRCLRFKRLSESSQPVHALVSLPRTLWRVMMDYVSEHDYAKGESGEHIFDASNSVLKVFSPNTTTALDAGYHLISYAYDDGGPTGRYEPNISICWNPNNLRELSSHWGPRGQWDAEFTHDWLRSTLLPNVRNWYRRKTQQNLSWLSNPVEKLTGNVPGLVTEDHVFSLARLSVRQIAEAMTVEELNSCLHAMQLHFSCLSTAADLEQDLLKSVLRCVQHLAYRLPEQHHNYIRGNLQLDQGPLVNSLVELIAASNTRSTNCTMLEMALRSLICCCETINGIDNDLKWTKQMLEPVWARMREDLLCEMFS</sequence>
<feature type="region of interest" description="Disordered" evidence="1">
    <location>
        <begin position="1"/>
        <end position="39"/>
    </location>
</feature>
<proteinExistence type="predicted"/>
<feature type="compositionally biased region" description="Basic and acidic residues" evidence="1">
    <location>
        <begin position="16"/>
        <end position="32"/>
    </location>
</feature>
<dbReference type="Proteomes" id="UP000271097">
    <property type="component" value="Unassembled WGS sequence"/>
</dbReference>
<evidence type="ECO:0000313" key="3">
    <source>
        <dbReference type="Proteomes" id="UP000271097"/>
    </source>
</evidence>